<dbReference type="AlphaFoldDB" id="A0A6C0K282"/>
<evidence type="ECO:0000313" key="2">
    <source>
        <dbReference type="EMBL" id="QHU11839.1"/>
    </source>
</evidence>
<reference evidence="2" key="1">
    <citation type="journal article" date="2020" name="Nature">
        <title>Giant virus diversity and host interactions through global metagenomics.</title>
        <authorList>
            <person name="Schulz F."/>
            <person name="Roux S."/>
            <person name="Paez-Espino D."/>
            <person name="Jungbluth S."/>
            <person name="Walsh D.A."/>
            <person name="Denef V.J."/>
            <person name="McMahon K.D."/>
            <person name="Konstantinidis K.T."/>
            <person name="Eloe-Fadrosh E.A."/>
            <person name="Kyrpides N.C."/>
            <person name="Woyke T."/>
        </authorList>
    </citation>
    <scope>NUCLEOTIDE SEQUENCE</scope>
    <source>
        <strain evidence="2">GVMAG-S-1101169-75</strain>
    </source>
</reference>
<feature type="compositionally biased region" description="Polar residues" evidence="1">
    <location>
        <begin position="714"/>
        <end position="723"/>
    </location>
</feature>
<proteinExistence type="predicted"/>
<protein>
    <submittedName>
        <fullName evidence="2">Uncharacterized protein</fullName>
    </submittedName>
</protein>
<name>A0A6C0K282_9ZZZZ</name>
<accession>A0A6C0K282</accession>
<dbReference type="EMBL" id="MN740790">
    <property type="protein sequence ID" value="QHU11839.1"/>
    <property type="molecule type" value="Genomic_DNA"/>
</dbReference>
<feature type="compositionally biased region" description="Polar residues" evidence="1">
    <location>
        <begin position="392"/>
        <end position="415"/>
    </location>
</feature>
<sequence length="773" mass="85969">MSAGGLSYDCLTTTRKVTLPSVEMWGTNMNILANPNTGIFTRRIDKVGDTQGILLAQEGSGDRISEAINVYARGVNPMVSVSYDNYGNNAGSRTSVLQGAPGVKLPLRPQVFRPPVFRQEDLMPLSRQPREWFYALTNPVVPNIISQMSCPEGRSSVHKTMLMTGAEQVTPNLEYHLGGTDRQSSIPKGMGINKNVKNPQRLFETSKISNKGQVDGSHVGRNPKNLTDRRQYSTESGRTMPSVANPRDMIQSQKDRAVNDNKMMYNAFSNLSGNKNIATFRDKITAAQDKAILDTSHKMNHEVTTNVSNLGSKFDMEGVQQQLAKAVASKNYAIEVGTQPRPQYRKEVEMGNNTTRAIHDDYVTIPAQTPLSNPYSREQPRMHQNRPGSAVHETTYSIPVSSTVSHPHSRSTSTSEYRKPGAGLHENILHVQSQTIPTSSYRFDSENKEGYTAVRVVDQPLHTGMIDNPSFGYTREGPTHEHFSMAGVHKEDKMGSWVVASEARPFMSKSTEMTMMPHQGSAQRLMTDAYTTPTSTQVWRTAVEPRMPTTSTVREEVRHVEGRSGRTSLYTKNVDVGNRAMGRVEDKVTSHIEYEPRKVGPVTRNVPGLSAQNIPVRTRDVQAISVVSPVGNSDRKRGLEGYSSSKQRTAIDNLYTTHSGNTNPRYMDRMGELGVKTDNPRNMPLIERETVHDRKSFGHRFYEEVQSRDGSGHVNAQSSSSGSFDALGTSVPRFDRMHDNNGEGQAITEKFMDVKKKAVGAYMDRFQGDPFKQ</sequence>
<feature type="region of interest" description="Disordered" evidence="1">
    <location>
        <begin position="708"/>
        <end position="731"/>
    </location>
</feature>
<organism evidence="2">
    <name type="scientific">viral metagenome</name>
    <dbReference type="NCBI Taxonomy" id="1070528"/>
    <lineage>
        <taxon>unclassified sequences</taxon>
        <taxon>metagenomes</taxon>
        <taxon>organismal metagenomes</taxon>
    </lineage>
</organism>
<feature type="region of interest" description="Disordered" evidence="1">
    <location>
        <begin position="209"/>
        <end position="245"/>
    </location>
</feature>
<evidence type="ECO:0000256" key="1">
    <source>
        <dbReference type="SAM" id="MobiDB-lite"/>
    </source>
</evidence>
<feature type="region of interest" description="Disordered" evidence="1">
    <location>
        <begin position="371"/>
        <end position="420"/>
    </location>
</feature>